<evidence type="ECO:0000256" key="3">
    <source>
        <dbReference type="ARBA" id="ARBA00022692"/>
    </source>
</evidence>
<dbReference type="GO" id="GO:0005375">
    <property type="term" value="F:copper ion transmembrane transporter activity"/>
    <property type="evidence" value="ECO:0007669"/>
    <property type="project" value="InterPro"/>
</dbReference>
<keyword evidence="5 8" id="KW-1133">Transmembrane helix</keyword>
<comment type="subcellular location">
    <subcellularLocation>
        <location evidence="1">Membrane</location>
    </subcellularLocation>
</comment>
<reference evidence="9" key="2">
    <citation type="submission" date="2023-06" db="EMBL/GenBank/DDBJ databases">
        <authorList>
            <person name="Ma L."/>
            <person name="Liu K.-W."/>
            <person name="Li Z."/>
            <person name="Hsiao Y.-Y."/>
            <person name="Qi Y."/>
            <person name="Fu T."/>
            <person name="Tang G."/>
            <person name="Zhang D."/>
            <person name="Sun W.-H."/>
            <person name="Liu D.-K."/>
            <person name="Li Y."/>
            <person name="Chen G.-Z."/>
            <person name="Liu X.-D."/>
            <person name="Liao X.-Y."/>
            <person name="Jiang Y.-T."/>
            <person name="Yu X."/>
            <person name="Hao Y."/>
            <person name="Huang J."/>
            <person name="Zhao X.-W."/>
            <person name="Ke S."/>
            <person name="Chen Y.-Y."/>
            <person name="Wu W.-L."/>
            <person name="Hsu J.-L."/>
            <person name="Lin Y.-F."/>
            <person name="Huang M.-D."/>
            <person name="Li C.-Y."/>
            <person name="Huang L."/>
            <person name="Wang Z.-W."/>
            <person name="Zhao X."/>
            <person name="Zhong W.-Y."/>
            <person name="Peng D.-H."/>
            <person name="Ahmad S."/>
            <person name="Lan S."/>
            <person name="Zhang J.-S."/>
            <person name="Tsai W.-C."/>
            <person name="Van De Peer Y."/>
            <person name="Liu Z.-J."/>
        </authorList>
    </citation>
    <scope>NUCLEOTIDE SEQUENCE</scope>
    <source>
        <strain evidence="9">SCP</strain>
        <tissue evidence="9">Leaves</tissue>
    </source>
</reference>
<dbReference type="Proteomes" id="UP001179952">
    <property type="component" value="Unassembled WGS sequence"/>
</dbReference>
<dbReference type="InterPro" id="IPR007274">
    <property type="entry name" value="Cop_transporter"/>
</dbReference>
<gene>
    <name evidence="9" type="ORF">QJS04_geneDACA017925</name>
</gene>
<keyword evidence="4" id="KW-0406">Ion transport</keyword>
<dbReference type="PANTHER" id="PTHR12483:SF42">
    <property type="entry name" value="COPPER TRANSPORTER 4"/>
    <property type="match status" value="1"/>
</dbReference>
<evidence type="ECO:0000256" key="4">
    <source>
        <dbReference type="ARBA" id="ARBA00022796"/>
    </source>
</evidence>
<keyword evidence="3 8" id="KW-0812">Transmembrane</keyword>
<dbReference type="GO" id="GO:0005886">
    <property type="term" value="C:plasma membrane"/>
    <property type="evidence" value="ECO:0007669"/>
    <property type="project" value="TreeGrafter"/>
</dbReference>
<reference evidence="9" key="1">
    <citation type="journal article" date="2023" name="Nat. Commun.">
        <title>Diploid and tetraploid genomes of Acorus and the evolution of monocots.</title>
        <authorList>
            <person name="Ma L."/>
            <person name="Liu K.W."/>
            <person name="Li Z."/>
            <person name="Hsiao Y.Y."/>
            <person name="Qi Y."/>
            <person name="Fu T."/>
            <person name="Tang G.D."/>
            <person name="Zhang D."/>
            <person name="Sun W.H."/>
            <person name="Liu D.K."/>
            <person name="Li Y."/>
            <person name="Chen G.Z."/>
            <person name="Liu X.D."/>
            <person name="Liao X.Y."/>
            <person name="Jiang Y.T."/>
            <person name="Yu X."/>
            <person name="Hao Y."/>
            <person name="Huang J."/>
            <person name="Zhao X.W."/>
            <person name="Ke S."/>
            <person name="Chen Y.Y."/>
            <person name="Wu W.L."/>
            <person name="Hsu J.L."/>
            <person name="Lin Y.F."/>
            <person name="Huang M.D."/>
            <person name="Li C.Y."/>
            <person name="Huang L."/>
            <person name="Wang Z.W."/>
            <person name="Zhao X."/>
            <person name="Zhong W.Y."/>
            <person name="Peng D.H."/>
            <person name="Ahmad S."/>
            <person name="Lan S."/>
            <person name="Zhang J.S."/>
            <person name="Tsai W.C."/>
            <person name="Van de Peer Y."/>
            <person name="Liu Z.J."/>
        </authorList>
    </citation>
    <scope>NUCLEOTIDE SEQUENCE</scope>
    <source>
        <strain evidence="9">SCP</strain>
    </source>
</reference>
<keyword evidence="4" id="KW-0187">Copper transport</keyword>
<comment type="similarity">
    <text evidence="2">Belongs to the copper transporter (Ctr) (TC 1.A.56) family. SLC31A subfamily.</text>
</comment>
<dbReference type="PANTHER" id="PTHR12483">
    <property type="entry name" value="SOLUTE CARRIER FAMILY 31 COPPER TRANSPORTERS"/>
    <property type="match status" value="1"/>
</dbReference>
<evidence type="ECO:0000256" key="8">
    <source>
        <dbReference type="SAM" id="Phobius"/>
    </source>
</evidence>
<dbReference type="EMBL" id="JAUJYN010000001">
    <property type="protein sequence ID" value="KAK1280574.1"/>
    <property type="molecule type" value="Genomic_DNA"/>
</dbReference>
<comment type="caution">
    <text evidence="9">The sequence shown here is derived from an EMBL/GenBank/DDBJ whole genome shotgun (WGS) entry which is preliminary data.</text>
</comment>
<evidence type="ECO:0000256" key="1">
    <source>
        <dbReference type="ARBA" id="ARBA00004370"/>
    </source>
</evidence>
<evidence type="ECO:0000256" key="6">
    <source>
        <dbReference type="ARBA" id="ARBA00023008"/>
    </source>
</evidence>
<sequence>METGGPNGAASTGGQASPMKILRMTFFWRKEEHTLFHGWPGEGLCSYVLALVAVFFASVAVGALGWSTRFDEWAVPWLALTVLHASWVGLAYLVVLALVSLNVGVFIVALAGHAFGFLVFYSGLIRD</sequence>
<keyword evidence="7 8" id="KW-0472">Membrane</keyword>
<evidence type="ECO:0000256" key="2">
    <source>
        <dbReference type="ARBA" id="ARBA00006921"/>
    </source>
</evidence>
<evidence type="ECO:0000313" key="10">
    <source>
        <dbReference type="Proteomes" id="UP001179952"/>
    </source>
</evidence>
<feature type="transmembrane region" description="Helical" evidence="8">
    <location>
        <begin position="47"/>
        <end position="66"/>
    </location>
</feature>
<evidence type="ECO:0000256" key="7">
    <source>
        <dbReference type="ARBA" id="ARBA00023136"/>
    </source>
</evidence>
<evidence type="ECO:0000256" key="5">
    <source>
        <dbReference type="ARBA" id="ARBA00022989"/>
    </source>
</evidence>
<organism evidence="9 10">
    <name type="scientific">Acorus gramineus</name>
    <name type="common">Dwarf sweet flag</name>
    <dbReference type="NCBI Taxonomy" id="55184"/>
    <lineage>
        <taxon>Eukaryota</taxon>
        <taxon>Viridiplantae</taxon>
        <taxon>Streptophyta</taxon>
        <taxon>Embryophyta</taxon>
        <taxon>Tracheophyta</taxon>
        <taxon>Spermatophyta</taxon>
        <taxon>Magnoliopsida</taxon>
        <taxon>Liliopsida</taxon>
        <taxon>Acoraceae</taxon>
        <taxon>Acorus</taxon>
    </lineage>
</organism>
<keyword evidence="10" id="KW-1185">Reference proteome</keyword>
<accession>A0AAV9BVQ3</accession>
<evidence type="ECO:0000313" key="9">
    <source>
        <dbReference type="EMBL" id="KAK1280574.1"/>
    </source>
</evidence>
<protein>
    <submittedName>
        <fullName evidence="9">Copper transporter 1</fullName>
    </submittedName>
</protein>
<proteinExistence type="inferred from homology"/>
<keyword evidence="6" id="KW-0186">Copper</keyword>
<dbReference type="AlphaFoldDB" id="A0AAV9BVQ3"/>
<feature type="transmembrane region" description="Helical" evidence="8">
    <location>
        <begin position="78"/>
        <end position="99"/>
    </location>
</feature>
<keyword evidence="4" id="KW-0813">Transport</keyword>
<feature type="transmembrane region" description="Helical" evidence="8">
    <location>
        <begin position="105"/>
        <end position="124"/>
    </location>
</feature>
<name>A0AAV9BVQ3_ACOGR</name>